<dbReference type="AlphaFoldDB" id="A0AAP2EZW6"/>
<dbReference type="PROSITE" id="PS51737">
    <property type="entry name" value="RECOMBINASE_DNA_BIND"/>
    <property type="match status" value="1"/>
</dbReference>
<reference evidence="5" key="1">
    <citation type="submission" date="2020-12" db="EMBL/GenBank/DDBJ databases">
        <title>Draft genome sequence of Enterobacter spp., Lelliottia spp. and Serratia spp. isolated from drinking water reservoirs and lakes.</title>
        <authorList>
            <person name="Reitter C."/>
            <person name="Neuhaus K."/>
            <person name="Huegler M."/>
        </authorList>
    </citation>
    <scope>NUCLEOTIDE SEQUENCE</scope>
    <source>
        <strain evidence="5">TZW15</strain>
    </source>
</reference>
<dbReference type="Proteomes" id="UP000653275">
    <property type="component" value="Unassembled WGS sequence"/>
</dbReference>
<evidence type="ECO:0000313" key="5">
    <source>
        <dbReference type="EMBL" id="MBL5932867.1"/>
    </source>
</evidence>
<name>A0AAP2EZW6_LELAM</name>
<dbReference type="Pfam" id="PF00239">
    <property type="entry name" value="Resolvase"/>
    <property type="match status" value="1"/>
</dbReference>
<dbReference type="InterPro" id="IPR011109">
    <property type="entry name" value="DNA_bind_recombinase_dom"/>
</dbReference>
<evidence type="ECO:0000256" key="3">
    <source>
        <dbReference type="SAM" id="Coils"/>
    </source>
</evidence>
<dbReference type="SMART" id="SM00857">
    <property type="entry name" value="Resolvase"/>
    <property type="match status" value="1"/>
</dbReference>
<dbReference type="InterPro" id="IPR036162">
    <property type="entry name" value="Resolvase-like_N_sf"/>
</dbReference>
<evidence type="ECO:0000256" key="1">
    <source>
        <dbReference type="ARBA" id="ARBA00023125"/>
    </source>
</evidence>
<feature type="domain" description="Recombinase" evidence="4">
    <location>
        <begin position="183"/>
        <end position="316"/>
    </location>
</feature>
<evidence type="ECO:0000259" key="4">
    <source>
        <dbReference type="PROSITE" id="PS51737"/>
    </source>
</evidence>
<keyword evidence="2" id="KW-0233">DNA recombination</keyword>
<protein>
    <submittedName>
        <fullName evidence="5">Recombinase family protein</fullName>
    </submittedName>
</protein>
<dbReference type="Pfam" id="PF07508">
    <property type="entry name" value="Recombinase"/>
    <property type="match status" value="1"/>
</dbReference>
<dbReference type="RefSeq" id="WP_202665122.1">
    <property type="nucleotide sequence ID" value="NZ_JAENMR010000001.1"/>
</dbReference>
<dbReference type="EMBL" id="JAENMS010000001">
    <property type="protein sequence ID" value="MBL5932867.1"/>
    <property type="molecule type" value="Genomic_DNA"/>
</dbReference>
<feature type="coiled-coil region" evidence="3">
    <location>
        <begin position="403"/>
        <end position="430"/>
    </location>
</feature>
<dbReference type="InterPro" id="IPR006119">
    <property type="entry name" value="Resolv_N"/>
</dbReference>
<keyword evidence="1" id="KW-0238">DNA-binding</keyword>
<dbReference type="PANTHER" id="PTHR30461:SF2">
    <property type="entry name" value="SERINE RECOMBINASE PINE-RELATED"/>
    <property type="match status" value="1"/>
</dbReference>
<sequence length="611" mass="70853">MRTVKAFVYSRVSTLQQVDAFGLSRQISTVMDFLENAKLPAELGYQLDPSNHEILESDKGLSGYKGHNFTKGSLGRFKERVRAGEITEGCLLIESVDRFSRKQGYDAIDEFTFLIKRNIDIVEVETGQIFSHKLEHKLSALSTSIERAHQESKRKARISMKSWKHRKEASLANGVALNNNTPDWLSLSTDKLSYEIDYHRVETIKRIFQMYRNGYGVTHIVKVLNDEGNRYNGKGWNTVTVYNKLRDRRLNGFLVGKYKTIPKKINESTNEAEKRILENLKIKKEANDNAKRIYPVVVDDDLFLKVQSLMDRNVSNKKQRSTTTKQRNLFNGLTKCYECGSPMIVQSMSNGGQYLRCYRQRTKDEKCNSKMLRYSVTEKVLLEHIKGLDLDDIYGDKTQNYSVDTLKNLLQQTNNKLLELNEKIKSANDEEELFAIMEFKRKRNIEKEDLIAKINSIENASEVVRLSYNYDIGEIVNQDNTVLRRKTNENISKLVSSIKCLRTDSSYIGAYYSYDIAYHKDIIKHLLITDNNGVLLSEISIYQKNNERTYIVKEDNKMVFKVESNGDVWVLYASRKKTIDDLLHYINVMMVGREPEVFAYVLNEDMIEWID</sequence>
<dbReference type="InterPro" id="IPR050639">
    <property type="entry name" value="SSR_resolvase"/>
</dbReference>
<dbReference type="Pfam" id="PF13408">
    <property type="entry name" value="Zn_ribbon_recom"/>
    <property type="match status" value="1"/>
</dbReference>
<dbReference type="GO" id="GO:0000150">
    <property type="term" value="F:DNA strand exchange activity"/>
    <property type="evidence" value="ECO:0007669"/>
    <property type="project" value="InterPro"/>
</dbReference>
<dbReference type="InterPro" id="IPR025827">
    <property type="entry name" value="Zn_ribbon_recom_dom"/>
</dbReference>
<dbReference type="GO" id="GO:0003677">
    <property type="term" value="F:DNA binding"/>
    <property type="evidence" value="ECO:0007669"/>
    <property type="project" value="UniProtKB-KW"/>
</dbReference>
<dbReference type="Gene3D" id="3.40.50.1390">
    <property type="entry name" value="Resolvase, N-terminal catalytic domain"/>
    <property type="match status" value="1"/>
</dbReference>
<keyword evidence="3" id="KW-0175">Coiled coil</keyword>
<dbReference type="InterPro" id="IPR038109">
    <property type="entry name" value="DNA_bind_recomb_sf"/>
</dbReference>
<evidence type="ECO:0000313" key="6">
    <source>
        <dbReference type="Proteomes" id="UP000653275"/>
    </source>
</evidence>
<proteinExistence type="predicted"/>
<comment type="caution">
    <text evidence="5">The sequence shown here is derived from an EMBL/GenBank/DDBJ whole genome shotgun (WGS) entry which is preliminary data.</text>
</comment>
<evidence type="ECO:0000256" key="2">
    <source>
        <dbReference type="ARBA" id="ARBA00023172"/>
    </source>
</evidence>
<accession>A0AAP2EZW6</accession>
<gene>
    <name evidence="5" type="ORF">I7V27_00050</name>
</gene>
<dbReference type="Gene3D" id="3.90.1750.20">
    <property type="entry name" value="Putative Large Serine Recombinase, Chain B, Domain 2"/>
    <property type="match status" value="1"/>
</dbReference>
<organism evidence="5 6">
    <name type="scientific">Lelliottia amnigena</name>
    <name type="common">Enterobacter amnigenus</name>
    <dbReference type="NCBI Taxonomy" id="61646"/>
    <lineage>
        <taxon>Bacteria</taxon>
        <taxon>Pseudomonadati</taxon>
        <taxon>Pseudomonadota</taxon>
        <taxon>Gammaproteobacteria</taxon>
        <taxon>Enterobacterales</taxon>
        <taxon>Enterobacteriaceae</taxon>
        <taxon>Lelliottia</taxon>
    </lineage>
</organism>
<dbReference type="PANTHER" id="PTHR30461">
    <property type="entry name" value="DNA-INVERTASE FROM LAMBDOID PROPHAGE"/>
    <property type="match status" value="1"/>
</dbReference>
<dbReference type="SUPFAM" id="SSF53041">
    <property type="entry name" value="Resolvase-like"/>
    <property type="match status" value="1"/>
</dbReference>